<dbReference type="Gene3D" id="3.40.50.12710">
    <property type="match status" value="1"/>
</dbReference>
<evidence type="ECO:0000256" key="1">
    <source>
        <dbReference type="ARBA" id="ARBA00022603"/>
    </source>
</evidence>
<keyword evidence="4" id="KW-1185">Reference proteome</keyword>
<evidence type="ECO:0000313" key="3">
    <source>
        <dbReference type="EMBL" id="KAB0679805.1"/>
    </source>
</evidence>
<dbReference type="Pfam" id="PF02636">
    <property type="entry name" value="Methyltransf_28"/>
    <property type="match status" value="1"/>
</dbReference>
<comment type="caution">
    <text evidence="3">The sequence shown here is derived from an EMBL/GenBank/DDBJ whole genome shotgun (WGS) entry which is preliminary data.</text>
</comment>
<dbReference type="InterPro" id="IPR003788">
    <property type="entry name" value="NDUFAF7"/>
</dbReference>
<dbReference type="GO" id="GO:0035243">
    <property type="term" value="F:protein-arginine omega-N symmetric methyltransferase activity"/>
    <property type="evidence" value="ECO:0007669"/>
    <property type="project" value="TreeGrafter"/>
</dbReference>
<dbReference type="Proteomes" id="UP000432089">
    <property type="component" value="Unassembled WGS sequence"/>
</dbReference>
<reference evidence="3 4" key="1">
    <citation type="submission" date="2019-09" db="EMBL/GenBank/DDBJ databases">
        <title>YIM 132180 draft genome.</title>
        <authorList>
            <person name="Zhang K."/>
        </authorList>
    </citation>
    <scope>NUCLEOTIDE SEQUENCE [LARGE SCALE GENOMIC DNA]</scope>
    <source>
        <strain evidence="3 4">YIM 132180</strain>
    </source>
</reference>
<gene>
    <name evidence="3" type="ORF">F6X38_11290</name>
</gene>
<proteinExistence type="predicted"/>
<organism evidence="3 4">
    <name type="scientific">Plantimonas leprariae</name>
    <dbReference type="NCBI Taxonomy" id="2615207"/>
    <lineage>
        <taxon>Bacteria</taxon>
        <taxon>Pseudomonadati</taxon>
        <taxon>Pseudomonadota</taxon>
        <taxon>Alphaproteobacteria</taxon>
        <taxon>Hyphomicrobiales</taxon>
        <taxon>Aurantimonadaceae</taxon>
        <taxon>Plantimonas</taxon>
    </lineage>
</organism>
<dbReference type="InterPro" id="IPR029063">
    <property type="entry name" value="SAM-dependent_MTases_sf"/>
</dbReference>
<name>A0A7V7PPC5_9HYPH</name>
<keyword evidence="1 3" id="KW-0489">Methyltransferase</keyword>
<protein>
    <submittedName>
        <fullName evidence="3">Class I SAM-dependent methyltransferase</fullName>
    </submittedName>
</protein>
<evidence type="ECO:0000313" key="4">
    <source>
        <dbReference type="Proteomes" id="UP000432089"/>
    </source>
</evidence>
<dbReference type="RefSeq" id="WP_150969926.1">
    <property type="nucleotide sequence ID" value="NZ_VZDO01000008.1"/>
</dbReference>
<dbReference type="EMBL" id="VZDO01000008">
    <property type="protein sequence ID" value="KAB0679805.1"/>
    <property type="molecule type" value="Genomic_DNA"/>
</dbReference>
<dbReference type="AlphaFoldDB" id="A0A7V7PPC5"/>
<keyword evidence="2 3" id="KW-0808">Transferase</keyword>
<dbReference type="GO" id="GO:0032259">
    <property type="term" value="P:methylation"/>
    <property type="evidence" value="ECO:0007669"/>
    <property type="project" value="UniProtKB-KW"/>
</dbReference>
<dbReference type="PANTHER" id="PTHR12049:SF7">
    <property type="entry name" value="PROTEIN ARGININE METHYLTRANSFERASE NDUFAF7, MITOCHONDRIAL"/>
    <property type="match status" value="1"/>
</dbReference>
<evidence type="ECO:0000256" key="2">
    <source>
        <dbReference type="ARBA" id="ARBA00022679"/>
    </source>
</evidence>
<dbReference type="InterPro" id="IPR038375">
    <property type="entry name" value="NDUFAF7_sf"/>
</dbReference>
<accession>A0A7V7PPC5</accession>
<dbReference type="SUPFAM" id="SSF53335">
    <property type="entry name" value="S-adenosyl-L-methionine-dependent methyltransferases"/>
    <property type="match status" value="1"/>
</dbReference>
<dbReference type="PANTHER" id="PTHR12049">
    <property type="entry name" value="PROTEIN ARGININE METHYLTRANSFERASE NDUFAF7, MITOCHONDRIAL"/>
    <property type="match status" value="1"/>
</dbReference>
<sequence length="362" mass="38946">MTPLGERIAALISREGPITVERYWKMALFDPDHGYYATRDPFGRGGDFTTAPEISQMFGELVAAWLLAAWRALGTPRPFVLAEIGPGRATLMVDILRTLRRLDTGCLGAARIALVETSDRLAMLQSERLAPFDLPIRHTKRIEDVEALPLLLVANELFDAVAIRQFVAGADGWRERRVAVRDERLAFVDAAPEPEALPFLARLGSPPDGSVFEASPLRVRIAGTIAERIVRHGGAALMIDYGHAEPGFGDTLQAVRAHAYSDPLAEPGLADITSHVDFAALAARFRHAGASVAPIATQGDFLLALGLRERAAALGRAASKAERETIVAAARRLAGSGDGEMGELFKVLVAASQPLPLPPFPV</sequence>